<feature type="compositionally biased region" description="Polar residues" evidence="1">
    <location>
        <begin position="78"/>
        <end position="88"/>
    </location>
</feature>
<feature type="domain" description="Retrovirus-related Pol polyprotein from transposon TNT 1-94-like beta-barrel" evidence="2">
    <location>
        <begin position="146"/>
        <end position="224"/>
    </location>
</feature>
<evidence type="ECO:0000313" key="4">
    <source>
        <dbReference type="Proteomes" id="UP001552299"/>
    </source>
</evidence>
<dbReference type="AlphaFoldDB" id="A0ABD0UQP9"/>
<reference evidence="3 4" key="1">
    <citation type="journal article" date="2024" name="Plant Biotechnol. J.">
        <title>Dendrobium thyrsiflorum genome and its molecular insights into genes involved in important horticultural traits.</title>
        <authorList>
            <person name="Chen B."/>
            <person name="Wang J.Y."/>
            <person name="Zheng P.J."/>
            <person name="Li K.L."/>
            <person name="Liang Y.M."/>
            <person name="Chen X.F."/>
            <person name="Zhang C."/>
            <person name="Zhao X."/>
            <person name="He X."/>
            <person name="Zhang G.Q."/>
            <person name="Liu Z.J."/>
            <person name="Xu Q."/>
        </authorList>
    </citation>
    <scope>NUCLEOTIDE SEQUENCE [LARGE SCALE GENOMIC DNA]</scope>
    <source>
        <strain evidence="3">GZMU011</strain>
    </source>
</reference>
<dbReference type="InterPro" id="IPR054722">
    <property type="entry name" value="PolX-like_BBD"/>
</dbReference>
<dbReference type="InterPro" id="IPR036875">
    <property type="entry name" value="Znf_CCHC_sf"/>
</dbReference>
<protein>
    <recommendedName>
        <fullName evidence="2">Retrovirus-related Pol polyprotein from transposon TNT 1-94-like beta-barrel domain-containing protein</fullName>
    </recommendedName>
</protein>
<organism evidence="3 4">
    <name type="scientific">Dendrobium thyrsiflorum</name>
    <name type="common">Pinecone-like raceme dendrobium</name>
    <name type="synonym">Orchid</name>
    <dbReference type="NCBI Taxonomy" id="117978"/>
    <lineage>
        <taxon>Eukaryota</taxon>
        <taxon>Viridiplantae</taxon>
        <taxon>Streptophyta</taxon>
        <taxon>Embryophyta</taxon>
        <taxon>Tracheophyta</taxon>
        <taxon>Spermatophyta</taxon>
        <taxon>Magnoliopsida</taxon>
        <taxon>Liliopsida</taxon>
        <taxon>Asparagales</taxon>
        <taxon>Orchidaceae</taxon>
        <taxon>Epidendroideae</taxon>
        <taxon>Malaxideae</taxon>
        <taxon>Dendrobiinae</taxon>
        <taxon>Dendrobium</taxon>
    </lineage>
</organism>
<dbReference type="EMBL" id="JANQDX010000012">
    <property type="protein sequence ID" value="KAL0914984.1"/>
    <property type="molecule type" value="Genomic_DNA"/>
</dbReference>
<proteinExistence type="predicted"/>
<dbReference type="SUPFAM" id="SSF57756">
    <property type="entry name" value="Retrovirus zinc finger-like domains"/>
    <property type="match status" value="1"/>
</dbReference>
<evidence type="ECO:0000256" key="1">
    <source>
        <dbReference type="SAM" id="MobiDB-lite"/>
    </source>
</evidence>
<evidence type="ECO:0000259" key="2">
    <source>
        <dbReference type="Pfam" id="PF22936"/>
    </source>
</evidence>
<accession>A0ABD0UQP9</accession>
<dbReference type="PANTHER" id="PTHR47481:SF31">
    <property type="entry name" value="OS01G0873500 PROTEIN"/>
    <property type="match status" value="1"/>
</dbReference>
<dbReference type="PANTHER" id="PTHR47481">
    <property type="match status" value="1"/>
</dbReference>
<gene>
    <name evidence="3" type="ORF">M5K25_015379</name>
</gene>
<comment type="caution">
    <text evidence="3">The sequence shown here is derived from an EMBL/GenBank/DDBJ whole genome shotgun (WGS) entry which is preliminary data.</text>
</comment>
<sequence length="253" mass="27372">MNDQSMAKYLLEIKSKVDALVAAGSPLDSEDIIHYTEELNLAHEVTRDLRTLQISSNTVVLAAPRGRGRGRFPPNRGHSSTSSKSNMAPATPRGGRSMRSTVICQICGKQGHTAVRCKYRHDPQYTTDPPASALFTPTNSTTTSNWYLDSGASSHLTTDSTFLQSPKSYTGSNQVVLGNGQHLPMQHTGNGLLPTPSGSLQLSALNHVLNISFNLLSVHRLTSDNNCEISFSSHGYVIKDRTTPPASSSESVY</sequence>
<feature type="region of interest" description="Disordered" evidence="1">
    <location>
        <begin position="173"/>
        <end position="194"/>
    </location>
</feature>
<dbReference type="Proteomes" id="UP001552299">
    <property type="component" value="Unassembled WGS sequence"/>
</dbReference>
<dbReference type="Pfam" id="PF22936">
    <property type="entry name" value="Pol_BBD"/>
    <property type="match status" value="1"/>
</dbReference>
<feature type="region of interest" description="Disordered" evidence="1">
    <location>
        <begin position="63"/>
        <end position="97"/>
    </location>
</feature>
<evidence type="ECO:0000313" key="3">
    <source>
        <dbReference type="EMBL" id="KAL0914984.1"/>
    </source>
</evidence>
<name>A0ABD0UQP9_DENTH</name>
<keyword evidence="4" id="KW-1185">Reference proteome</keyword>